<evidence type="ECO:0000259" key="14">
    <source>
        <dbReference type="PROSITE" id="PS50975"/>
    </source>
</evidence>
<dbReference type="eggNOG" id="COG0439">
    <property type="taxonomic scope" value="Bacteria"/>
</dbReference>
<evidence type="ECO:0000256" key="6">
    <source>
        <dbReference type="ARBA" id="ARBA00022598"/>
    </source>
</evidence>
<keyword evidence="10" id="KW-0443">Lipid metabolism</keyword>
<dbReference type="InterPro" id="IPR005482">
    <property type="entry name" value="Biotin_COase_C"/>
</dbReference>
<evidence type="ECO:0000313" key="16">
    <source>
        <dbReference type="EMBL" id="ACJ32565.1"/>
    </source>
</evidence>
<accession>B7GJ19</accession>
<dbReference type="SUPFAM" id="SSF51246">
    <property type="entry name" value="Rudiment single hybrid motif"/>
    <property type="match status" value="1"/>
</dbReference>
<dbReference type="Gene3D" id="3.30.470.20">
    <property type="entry name" value="ATP-grasp fold, B domain"/>
    <property type="match status" value="1"/>
</dbReference>
<dbReference type="PANTHER" id="PTHR18866">
    <property type="entry name" value="CARBOXYLASE:PYRUVATE/ACETYL-COA/PROPIONYL-COA CARBOXYLASE"/>
    <property type="match status" value="1"/>
</dbReference>
<feature type="domain" description="Biotin carboxylation" evidence="15">
    <location>
        <begin position="18"/>
        <end position="462"/>
    </location>
</feature>
<dbReference type="FunFam" id="3.30.470.20:FF:000028">
    <property type="entry name" value="Methylcrotonoyl-CoA carboxylase subunit alpha, mitochondrial"/>
    <property type="match status" value="1"/>
</dbReference>
<proteinExistence type="predicted"/>
<evidence type="ECO:0000313" key="17">
    <source>
        <dbReference type="Proteomes" id="UP000000742"/>
    </source>
</evidence>
<dbReference type="InterPro" id="IPR011764">
    <property type="entry name" value="Biotin_carboxylation_dom"/>
</dbReference>
<evidence type="ECO:0000256" key="12">
    <source>
        <dbReference type="ARBA" id="ARBA00048600"/>
    </source>
</evidence>
<comment type="pathway">
    <text evidence="2">Lipid metabolism; malonyl-CoA biosynthesis; malonyl-CoA from acetyl-CoA: step 1/1.</text>
</comment>
<dbReference type="FunFam" id="3.40.50.20:FF:000010">
    <property type="entry name" value="Propionyl-CoA carboxylase subunit alpha"/>
    <property type="match status" value="1"/>
</dbReference>
<comment type="function">
    <text evidence="1">This protein is a component of the acetyl coenzyme A carboxylase complex; first, biotin carboxylase catalyzes the carboxylation of the carrier protein and then the transcarboxylase transfers the carboxyl group to form malonyl-CoA.</text>
</comment>
<dbReference type="PANTHER" id="PTHR18866:SF128">
    <property type="entry name" value="UREA AMIDOLYASE"/>
    <property type="match status" value="1"/>
</dbReference>
<organism evidence="16 17">
    <name type="scientific">Anoxybacillus flavithermus (strain DSM 21510 / WK1)</name>
    <dbReference type="NCBI Taxonomy" id="491915"/>
    <lineage>
        <taxon>Bacteria</taxon>
        <taxon>Bacillati</taxon>
        <taxon>Bacillota</taxon>
        <taxon>Bacilli</taxon>
        <taxon>Bacillales</taxon>
        <taxon>Anoxybacillaceae</taxon>
        <taxon>Anoxybacillus</taxon>
    </lineage>
</organism>
<dbReference type="PROSITE" id="PS00867">
    <property type="entry name" value="CPSASE_2"/>
    <property type="match status" value="1"/>
</dbReference>
<dbReference type="PROSITE" id="PS00866">
    <property type="entry name" value="CPSASE_1"/>
    <property type="match status" value="1"/>
</dbReference>
<keyword evidence="10" id="KW-0275">Fatty acid biosynthesis</keyword>
<evidence type="ECO:0000256" key="10">
    <source>
        <dbReference type="ARBA" id="ARBA00023160"/>
    </source>
</evidence>
<dbReference type="GO" id="GO:0006633">
    <property type="term" value="P:fatty acid biosynthetic process"/>
    <property type="evidence" value="ECO:0007669"/>
    <property type="project" value="UniProtKB-KW"/>
</dbReference>
<name>B7GJ19_ANOFW</name>
<dbReference type="Pfam" id="PF00289">
    <property type="entry name" value="Biotin_carb_N"/>
    <property type="match status" value="1"/>
</dbReference>
<dbReference type="NCBIfam" id="NF006367">
    <property type="entry name" value="PRK08591.1"/>
    <property type="match status" value="1"/>
</dbReference>
<keyword evidence="9 13" id="KW-0067">ATP-binding</keyword>
<evidence type="ECO:0000256" key="3">
    <source>
        <dbReference type="ARBA" id="ARBA00011750"/>
    </source>
</evidence>
<keyword evidence="11" id="KW-0092">Biotin</keyword>
<evidence type="ECO:0000256" key="5">
    <source>
        <dbReference type="ARBA" id="ARBA00022516"/>
    </source>
</evidence>
<comment type="subunit">
    <text evidence="3">Acetyl-CoA carboxylase is a heterohexamer of biotin carboxyl carrier protein, biotin carboxylase and the two subunits of carboxyl transferase in a 2:2 complex.</text>
</comment>
<evidence type="ECO:0000256" key="8">
    <source>
        <dbReference type="ARBA" id="ARBA00022832"/>
    </source>
</evidence>
<evidence type="ECO:0000256" key="4">
    <source>
        <dbReference type="ARBA" id="ARBA00013263"/>
    </source>
</evidence>
<dbReference type="GO" id="GO:0004075">
    <property type="term" value="F:biotin carboxylase activity"/>
    <property type="evidence" value="ECO:0007669"/>
    <property type="project" value="UniProtKB-EC"/>
</dbReference>
<gene>
    <name evidence="16" type="ordered locus">Aflv_0181</name>
</gene>
<dbReference type="STRING" id="491915.Aflv_0181"/>
<dbReference type="KEGG" id="afl:Aflv_0181"/>
<evidence type="ECO:0000256" key="9">
    <source>
        <dbReference type="ARBA" id="ARBA00022840"/>
    </source>
</evidence>
<dbReference type="Pfam" id="PF02785">
    <property type="entry name" value="Biotin_carb_C"/>
    <property type="match status" value="1"/>
</dbReference>
<dbReference type="PROSITE" id="PS50979">
    <property type="entry name" value="BC"/>
    <property type="match status" value="1"/>
</dbReference>
<evidence type="ECO:0000256" key="13">
    <source>
        <dbReference type="PROSITE-ProRule" id="PRU00409"/>
    </source>
</evidence>
<dbReference type="FunFam" id="3.30.1490.20:FF:000003">
    <property type="entry name" value="acetyl-CoA carboxylase isoform X1"/>
    <property type="match status" value="1"/>
</dbReference>
<dbReference type="SUPFAM" id="SSF52440">
    <property type="entry name" value="PreATP-grasp domain"/>
    <property type="match status" value="1"/>
</dbReference>
<feature type="domain" description="ATP-grasp" evidence="14">
    <location>
        <begin position="137"/>
        <end position="334"/>
    </location>
</feature>
<dbReference type="InterPro" id="IPR011054">
    <property type="entry name" value="Rudment_hybrid_motif"/>
</dbReference>
<dbReference type="Proteomes" id="UP000000742">
    <property type="component" value="Chromosome"/>
</dbReference>
<keyword evidence="5" id="KW-0444">Lipid biosynthesis</keyword>
<dbReference type="InterPro" id="IPR050856">
    <property type="entry name" value="Biotin_carboxylase_complex"/>
</dbReference>
<dbReference type="InterPro" id="IPR011761">
    <property type="entry name" value="ATP-grasp"/>
</dbReference>
<dbReference type="AlphaFoldDB" id="B7GJ19"/>
<evidence type="ECO:0000256" key="1">
    <source>
        <dbReference type="ARBA" id="ARBA00003761"/>
    </source>
</evidence>
<evidence type="ECO:0000256" key="11">
    <source>
        <dbReference type="ARBA" id="ARBA00023267"/>
    </source>
</evidence>
<dbReference type="InterPro" id="IPR016185">
    <property type="entry name" value="PreATP-grasp_dom_sf"/>
</dbReference>
<evidence type="ECO:0000259" key="15">
    <source>
        <dbReference type="PROSITE" id="PS50979"/>
    </source>
</evidence>
<keyword evidence="7 13" id="KW-0547">Nucleotide-binding</keyword>
<dbReference type="EMBL" id="CP000922">
    <property type="protein sequence ID" value="ACJ32565.1"/>
    <property type="molecule type" value="Genomic_DNA"/>
</dbReference>
<comment type="catalytic activity">
    <reaction evidence="12">
        <text>N(6)-biotinyl-L-lysyl-[protein] + hydrogencarbonate + ATP = N(6)-carboxybiotinyl-L-lysyl-[protein] + ADP + phosphate + H(+)</text>
        <dbReference type="Rhea" id="RHEA:13501"/>
        <dbReference type="Rhea" id="RHEA-COMP:10505"/>
        <dbReference type="Rhea" id="RHEA-COMP:10506"/>
        <dbReference type="ChEBI" id="CHEBI:15378"/>
        <dbReference type="ChEBI" id="CHEBI:17544"/>
        <dbReference type="ChEBI" id="CHEBI:30616"/>
        <dbReference type="ChEBI" id="CHEBI:43474"/>
        <dbReference type="ChEBI" id="CHEBI:83144"/>
        <dbReference type="ChEBI" id="CHEBI:83145"/>
        <dbReference type="ChEBI" id="CHEBI:456216"/>
        <dbReference type="EC" id="6.3.4.14"/>
    </reaction>
</comment>
<evidence type="ECO:0000256" key="7">
    <source>
        <dbReference type="ARBA" id="ARBA00022741"/>
    </source>
</evidence>
<sequence>MGAGASRTKKACVRGKNMFSKILIANRGEIALRIIRTCQKLGIQTVAIYSEADANSLHVKQADEAYIVGKARVNESYLNIEKIISIAKETKAEAIHPGYGLLSENATFARRCEEEGIVFIGPQPDVIAKMGSKIEARQTMAEAGVPIVPGISFPLADVDEAANVANGIGYPVMLKASAGGGGIGMQLVYDEEQLRKAFEGNQSRAASFFGDGAMYVEKYIDNPRHIEIQLLADAHGNCVYLWERECSIQRRHQKVVEEAPSPFLDEETRRKMGEAAVRAAKHIGYTNAGTIEFLVDEQKNFYFLEMNTRLQVEHPVTEEITGIDIVEQQLRIAAGEKLSFTQAEVKREGHAIEVRIYAEDPNTFFPSPGTITRLQLPEGEHIRHEIAVQSGSVVTPFYDPMIAKCIAKGSDRQAAIATMIEALHEYKIEGIKTNIPMLTAVLTHEAFQQGHTTTNFVNMYMNKKGGKTHA</sequence>
<dbReference type="InterPro" id="IPR005479">
    <property type="entry name" value="CPAse_ATP-bd"/>
</dbReference>
<dbReference type="GO" id="GO:0046872">
    <property type="term" value="F:metal ion binding"/>
    <property type="evidence" value="ECO:0007669"/>
    <property type="project" value="InterPro"/>
</dbReference>
<dbReference type="GO" id="GO:0005524">
    <property type="term" value="F:ATP binding"/>
    <property type="evidence" value="ECO:0007669"/>
    <property type="project" value="UniProtKB-UniRule"/>
</dbReference>
<dbReference type="Pfam" id="PF02786">
    <property type="entry name" value="CPSase_L_D2"/>
    <property type="match status" value="1"/>
</dbReference>
<dbReference type="PROSITE" id="PS50975">
    <property type="entry name" value="ATP_GRASP"/>
    <property type="match status" value="1"/>
</dbReference>
<dbReference type="SUPFAM" id="SSF56059">
    <property type="entry name" value="Glutathione synthetase ATP-binding domain-like"/>
    <property type="match status" value="1"/>
</dbReference>
<keyword evidence="6" id="KW-0436">Ligase</keyword>
<keyword evidence="8" id="KW-0276">Fatty acid metabolism</keyword>
<dbReference type="EC" id="6.3.4.14" evidence="4"/>
<evidence type="ECO:0000256" key="2">
    <source>
        <dbReference type="ARBA" id="ARBA00004956"/>
    </source>
</evidence>
<protein>
    <recommendedName>
        <fullName evidence="4">biotin carboxylase</fullName>
        <ecNumber evidence="4">6.3.4.14</ecNumber>
    </recommendedName>
</protein>
<reference evidence="16 17" key="1">
    <citation type="journal article" date="2008" name="Genome Biol.">
        <title>Encapsulated in silica: genome, proteome and physiology of the thermophilic bacterium Anoxybacillus flavithermus WK1.</title>
        <authorList>
            <person name="Saw J.H."/>
            <person name="Mountain B.W."/>
            <person name="Feng L."/>
            <person name="Omelchenko M.V."/>
            <person name="Hou S."/>
            <person name="Saito J.A."/>
            <person name="Stott M.B."/>
            <person name="Li D."/>
            <person name="Zhao G."/>
            <person name="Wu J."/>
            <person name="Galperin M.Y."/>
            <person name="Koonin E.V."/>
            <person name="Makarova K.S."/>
            <person name="Wolf Y.I."/>
            <person name="Rigden D.J."/>
            <person name="Dunfield P.F."/>
            <person name="Wang L."/>
            <person name="Alam M."/>
        </authorList>
    </citation>
    <scope>NUCLEOTIDE SEQUENCE [LARGE SCALE GENOMIC DNA]</scope>
    <source>
        <strain evidence="17">DSM 21510 / WK1</strain>
    </source>
</reference>
<dbReference type="SMART" id="SM00878">
    <property type="entry name" value="Biotin_carb_C"/>
    <property type="match status" value="1"/>
</dbReference>
<dbReference type="HOGENOM" id="CLU_000395_3_2_9"/>
<dbReference type="InterPro" id="IPR005481">
    <property type="entry name" value="BC-like_N"/>
</dbReference>